<evidence type="ECO:0000256" key="3">
    <source>
        <dbReference type="ARBA" id="ARBA00022737"/>
    </source>
</evidence>
<evidence type="ECO:0000259" key="8">
    <source>
        <dbReference type="PROSITE" id="PS51371"/>
    </source>
</evidence>
<dbReference type="InterPro" id="IPR046342">
    <property type="entry name" value="CBS_dom_sf"/>
</dbReference>
<evidence type="ECO:0000256" key="5">
    <source>
        <dbReference type="ARBA" id="ARBA00031929"/>
    </source>
</evidence>
<dbReference type="GO" id="GO:0030686">
    <property type="term" value="C:90S preribosome"/>
    <property type="evidence" value="ECO:0007669"/>
    <property type="project" value="TreeGrafter"/>
</dbReference>
<dbReference type="Pfam" id="PF22493">
    <property type="entry name" value="PUF_NOP9"/>
    <property type="match status" value="1"/>
</dbReference>
<gene>
    <name evidence="9" type="ORF">G7K_0723-t1</name>
</gene>
<evidence type="ECO:0000256" key="7">
    <source>
        <dbReference type="SAM" id="MobiDB-lite"/>
    </source>
</evidence>
<name>A0A0E9N9D1_SAICN</name>
<feature type="compositionally biased region" description="Basic and acidic residues" evidence="7">
    <location>
        <begin position="737"/>
        <end position="749"/>
    </location>
</feature>
<reference evidence="9 10" key="3">
    <citation type="journal article" date="2015" name="Genome Announc.">
        <title>Draft Genome Sequence of the Archiascomycetous Yeast Saitoella complicata.</title>
        <authorList>
            <person name="Yamauchi K."/>
            <person name="Kondo S."/>
            <person name="Hamamoto M."/>
            <person name="Takahashi Y."/>
            <person name="Ogura Y."/>
            <person name="Hayashi T."/>
            <person name="Nishida H."/>
        </authorList>
    </citation>
    <scope>NUCLEOTIDE SEQUENCE [LARGE SCALE GENOMIC DNA]</scope>
    <source>
        <strain evidence="9 10">NRRL Y-17804</strain>
    </source>
</reference>
<dbReference type="SMART" id="SM00116">
    <property type="entry name" value="CBS"/>
    <property type="match status" value="4"/>
</dbReference>
<keyword evidence="10" id="KW-1185">Reference proteome</keyword>
<dbReference type="InterPro" id="IPR011989">
    <property type="entry name" value="ARM-like"/>
</dbReference>
<reference evidence="9 10" key="2">
    <citation type="journal article" date="2014" name="J. Gen. Appl. Microbiol.">
        <title>The early diverging ascomycetous budding yeast Saitoella complicata has three histone deacetylases belonging to the Clr6, Hos2, and Rpd3 lineages.</title>
        <authorList>
            <person name="Nishida H."/>
            <person name="Matsumoto T."/>
            <person name="Kondo S."/>
            <person name="Hamamoto M."/>
            <person name="Yoshikawa H."/>
        </authorList>
    </citation>
    <scope>NUCLEOTIDE SEQUENCE [LARGE SCALE GENOMIC DNA]</scope>
    <source>
        <strain evidence="9 10">NRRL Y-17804</strain>
    </source>
</reference>
<evidence type="ECO:0000313" key="10">
    <source>
        <dbReference type="Proteomes" id="UP000033140"/>
    </source>
</evidence>
<dbReference type="SMART" id="SM00025">
    <property type="entry name" value="Pumilio"/>
    <property type="match status" value="7"/>
</dbReference>
<feature type="domain" description="CBS" evidence="8">
    <location>
        <begin position="920"/>
        <end position="977"/>
    </location>
</feature>
<comment type="caution">
    <text evidence="9">The sequence shown here is derived from an EMBL/GenBank/DDBJ whole genome shotgun (WGS) entry which is preliminary data.</text>
</comment>
<dbReference type="InterPro" id="IPR000644">
    <property type="entry name" value="CBS_dom"/>
</dbReference>
<dbReference type="GO" id="GO:0000447">
    <property type="term" value="P:endonucleolytic cleavage in ITS1 to separate SSU-rRNA from 5.8S rRNA and LSU-rRNA from tricistronic rRNA transcript (SSU-rRNA, 5.8S rRNA, LSU-rRNA)"/>
    <property type="evidence" value="ECO:0007669"/>
    <property type="project" value="TreeGrafter"/>
</dbReference>
<dbReference type="SUPFAM" id="SSF48371">
    <property type="entry name" value="ARM repeat"/>
    <property type="match status" value="1"/>
</dbReference>
<reference evidence="9 10" key="1">
    <citation type="journal article" date="2011" name="J. Gen. Appl. Microbiol.">
        <title>Draft genome sequencing of the enigmatic yeast Saitoella complicata.</title>
        <authorList>
            <person name="Nishida H."/>
            <person name="Hamamoto M."/>
            <person name="Sugiyama J."/>
        </authorList>
    </citation>
    <scope>NUCLEOTIDE SEQUENCE [LARGE SCALE GENOMIC DNA]</scope>
    <source>
        <strain evidence="9 10">NRRL Y-17804</strain>
    </source>
</reference>
<dbReference type="PANTHER" id="PTHR13102">
    <property type="entry name" value="NUCLEOLAR PROTEIN 9"/>
    <property type="match status" value="1"/>
</dbReference>
<dbReference type="InterPro" id="IPR040000">
    <property type="entry name" value="NOP9"/>
</dbReference>
<dbReference type="GO" id="GO:0005730">
    <property type="term" value="C:nucleolus"/>
    <property type="evidence" value="ECO:0007669"/>
    <property type="project" value="UniProtKB-SubCell"/>
</dbReference>
<dbReference type="PROSITE" id="PS51371">
    <property type="entry name" value="CBS"/>
    <property type="match status" value="2"/>
</dbReference>
<dbReference type="CDD" id="cd02205">
    <property type="entry name" value="CBS_pair_SF"/>
    <property type="match status" value="2"/>
</dbReference>
<dbReference type="EMBL" id="BACD03000004">
    <property type="protein sequence ID" value="GAO46492.1"/>
    <property type="molecule type" value="Genomic_DNA"/>
</dbReference>
<feature type="region of interest" description="Disordered" evidence="7">
    <location>
        <begin position="1188"/>
        <end position="1241"/>
    </location>
</feature>
<feature type="region of interest" description="Disordered" evidence="7">
    <location>
        <begin position="700"/>
        <end position="749"/>
    </location>
</feature>
<dbReference type="InterPro" id="IPR001313">
    <property type="entry name" value="Pumilio_RNA-bd_rpt"/>
</dbReference>
<dbReference type="STRING" id="698492.A0A0E9N9D1"/>
<dbReference type="Pfam" id="PF00571">
    <property type="entry name" value="CBS"/>
    <property type="match status" value="3"/>
</dbReference>
<comment type="subcellular location">
    <subcellularLocation>
        <location evidence="1">Nucleus</location>
        <location evidence="1">Nucleolus</location>
    </subcellularLocation>
</comment>
<dbReference type="PANTHER" id="PTHR13102:SF0">
    <property type="entry name" value="NUCLEOLAR PROTEIN 9"/>
    <property type="match status" value="1"/>
</dbReference>
<dbReference type="InterPro" id="IPR016024">
    <property type="entry name" value="ARM-type_fold"/>
</dbReference>
<dbReference type="AlphaFoldDB" id="A0A0E9N9D1"/>
<dbReference type="Gene3D" id="3.10.580.10">
    <property type="entry name" value="CBS-domain"/>
    <property type="match status" value="2"/>
</dbReference>
<dbReference type="Gene3D" id="1.25.10.10">
    <property type="entry name" value="Leucine-rich Repeat Variant"/>
    <property type="match status" value="3"/>
</dbReference>
<evidence type="ECO:0000256" key="6">
    <source>
        <dbReference type="PROSITE-ProRule" id="PRU00703"/>
    </source>
</evidence>
<organism evidence="9 10">
    <name type="scientific">Saitoella complicata (strain BCRC 22490 / CBS 7301 / JCM 7358 / NBRC 10748 / NRRL Y-17804)</name>
    <dbReference type="NCBI Taxonomy" id="698492"/>
    <lineage>
        <taxon>Eukaryota</taxon>
        <taxon>Fungi</taxon>
        <taxon>Dikarya</taxon>
        <taxon>Ascomycota</taxon>
        <taxon>Taphrinomycotina</taxon>
        <taxon>Taphrinomycotina incertae sedis</taxon>
        <taxon>Saitoella</taxon>
    </lineage>
</organism>
<feature type="domain" description="CBS" evidence="8">
    <location>
        <begin position="995"/>
        <end position="1052"/>
    </location>
</feature>
<dbReference type="Proteomes" id="UP000033140">
    <property type="component" value="Unassembled WGS sequence"/>
</dbReference>
<keyword evidence="3" id="KW-0677">Repeat</keyword>
<dbReference type="GO" id="GO:0030688">
    <property type="term" value="C:preribosome, small subunit precursor"/>
    <property type="evidence" value="ECO:0007669"/>
    <property type="project" value="TreeGrafter"/>
</dbReference>
<protein>
    <recommendedName>
        <fullName evidence="2">Nucleolar protein 9</fullName>
    </recommendedName>
    <alternativeName>
        <fullName evidence="4 5">Pumilio domain-containing protein NOP9</fullName>
    </alternativeName>
</protein>
<sequence>MPKERKQRGRRAEKKREEEDLGEDQYTEQVNEGRDNYEGYDNGYEGQEQRWPDREELPEGAVYGQAFFGILDVDEEKYFKGIEDVLTANNFGDSEERQIFIDNVFEEIKGQELKLATSPTSSKLLEQLLANAPDSALKKFFEALNGHFLELVKHRFASHVCETLFTLCARVVDREVRAPDAQFMAGSDEPVISMENLFLYMCNELQPQIRFLVEDRFASHVLRIVLLVLSGRPPTSNDDSSTLRSKKSAKFKSRQMNSFELKTSDGMIRIPRSFRETVRQWIDELAGHASVADVRAVAVNPVGNPVIQLLLEIEAAENLKGENGETLVAKLLYGQDEDHEGGEEERDDYVETLLRDAVGSHLLECIVRTVKPDMVPKLYKAYFKGRLAKLSQHAIANFVAQRVIERLETEKLVNEVAHEIMPLFDKLLKTSRTGVIKAVLEACAKQNVQTEEVVNKLIEAMGCDRKKPADILPTMFKMESKELQKEARREEKKQEKIRKRKEAVAKGEEWAIKKEAEAKADEEIERTSSRSKLSKTGAFLAISVVQLPGDVGHFIVDSVLAQPRATILEWAVDAVASPVLEACLKRPTLNAVTKRRLLNYLDGKIVELACDAAGSHVVDACLNATMGLQNYRESIAAEFLAKAEEVRGHFYGRHAWRNWKMDLCKNKKAAWIAALRSEDNRRESTVKLPEPVTITPVVEDNLKKEKRKRSKEGEEPADEIDNLFAAAEHKTSKKAKSSPDHPTRPDRETWLEPYTRSVLYINPKRSLNPSTHPPLMSVPSPGLLRRASSVSGGQLPSLSVADVILQASSPSSDKRVEPRDWKTVPVSDVVAGQNLVTIDGDTSLEDACQMLIDRDMTSIPVRLKDGERGISHTFDFTDLNAFLLLVLGVGHPVEDAGSFQDLVMRARTGGKVPVARISDMAPKDPFVTVPSNEGLGKIVEIMGTGVHRLAVTDEAGELVGIVSQWSLVKYLWDNIRTFPALESLYQQTVEKLAIASKETVSIHGDKRVLEAFETMNKLNISSLAVVDSQNNLIGNISITDVKYVTRASSAPLLRTTCSHFLGIIRYEQGVENGRDSFPVFSVNPGSSLGHTVAKLIATKSHRMWVTVSSSASSTPPLTSGLQTHVPAIQPHSIGGPAPPSPHTDRLASTASNAGAIPTSGAGVGSGILRGVVSLTDIIYCFAREGGMNVDPGEARRRRRSSSAYSSASGNGDAARDRFWAGVGSPGPRERRTSGLGGSAVE</sequence>
<accession>A0A0E9N9D1</accession>
<dbReference type="SUPFAM" id="SSF54631">
    <property type="entry name" value="CBS-domain pair"/>
    <property type="match status" value="2"/>
</dbReference>
<dbReference type="GO" id="GO:0000472">
    <property type="term" value="P:endonucleolytic cleavage to generate mature 5'-end of SSU-rRNA from (SSU-rRNA, 5.8S rRNA, LSU-rRNA)"/>
    <property type="evidence" value="ECO:0007669"/>
    <property type="project" value="TreeGrafter"/>
</dbReference>
<feature type="region of interest" description="Disordered" evidence="7">
    <location>
        <begin position="1"/>
        <end position="47"/>
    </location>
</feature>
<dbReference type="GO" id="GO:0003723">
    <property type="term" value="F:RNA binding"/>
    <property type="evidence" value="ECO:0007669"/>
    <property type="project" value="InterPro"/>
</dbReference>
<evidence type="ECO:0000256" key="2">
    <source>
        <dbReference type="ARBA" id="ARBA00016427"/>
    </source>
</evidence>
<keyword evidence="6" id="KW-0129">CBS domain</keyword>
<evidence type="ECO:0000256" key="1">
    <source>
        <dbReference type="ARBA" id="ARBA00004604"/>
    </source>
</evidence>
<evidence type="ECO:0000313" key="9">
    <source>
        <dbReference type="EMBL" id="GAO46492.1"/>
    </source>
</evidence>
<feature type="compositionally biased region" description="Basic residues" evidence="7">
    <location>
        <begin position="1"/>
        <end position="13"/>
    </location>
</feature>
<feature type="region of interest" description="Disordered" evidence="7">
    <location>
        <begin position="1112"/>
        <end position="1159"/>
    </location>
</feature>
<dbReference type="GO" id="GO:0000480">
    <property type="term" value="P:endonucleolytic cleavage in 5'-ETS of tricistronic rRNA transcript (SSU-rRNA, 5.8S rRNA, LSU-rRNA)"/>
    <property type="evidence" value="ECO:0007669"/>
    <property type="project" value="TreeGrafter"/>
</dbReference>
<dbReference type="GO" id="GO:0000056">
    <property type="term" value="P:ribosomal small subunit export from nucleus"/>
    <property type="evidence" value="ECO:0007669"/>
    <property type="project" value="TreeGrafter"/>
</dbReference>
<evidence type="ECO:0000256" key="4">
    <source>
        <dbReference type="ARBA" id="ARBA00030932"/>
    </source>
</evidence>
<proteinExistence type="predicted"/>